<reference evidence="10" key="2">
    <citation type="submission" date="2021-08" db="EMBL/GenBank/DDBJ databases">
        <authorList>
            <person name="Tani A."/>
            <person name="Ola A."/>
            <person name="Ogura Y."/>
            <person name="Katsura K."/>
            <person name="Hayashi T."/>
        </authorList>
    </citation>
    <scope>NUCLEOTIDE SEQUENCE</scope>
    <source>
        <strain evidence="10">KCTC 52305</strain>
    </source>
</reference>
<protein>
    <submittedName>
        <fullName evidence="10">Aminopeptidase T</fullName>
    </submittedName>
</protein>
<keyword evidence="9" id="KW-0482">Metalloprotease</keyword>
<sequence length="424" mass="44971">MNIHAPDPTAPTAAFAPDARLDRLAEVAVRVGLGLQPGQELVMTAPLEALPLARRITAQAYAAGASLVTTLLADDEATLARFKHAPDGAFDRAAGWLYEGMANAYRGGAARLAISGDDPSLLAGQDPDKVARANRARSKAYMPALELIANFSTNWTIVSAATPAWARTVFPALPEDEAVARLWDAIFAASRVDGEDPVGAWAAHNRHLSDRTAFLNRKGYASLRFRGPGTDLTVGLADDHEWCGGAATAKNGILCNANIPTEEVFTTPHRSRVEGHVSATKPLSYQGTLIDGIAVRFAEGRIVDATARTGADVLARVIETDEGARRLGEVALVPASSPISASGLLFCNTLYDENAASHIALGQAYSKCFRNGGAGLTEIDLVSRGANRSLIHIDWMIGSAEVDVDGVAKDGRAEPLMRRGEWVD</sequence>
<gene>
    <name evidence="10" type="ORF">OPKNFCMD_2604</name>
</gene>
<dbReference type="InterPro" id="IPR052170">
    <property type="entry name" value="M29_Exopeptidase"/>
</dbReference>
<evidence type="ECO:0000256" key="1">
    <source>
        <dbReference type="ARBA" id="ARBA00001941"/>
    </source>
</evidence>
<dbReference type="Gene3D" id="3.40.1830.10">
    <property type="entry name" value="Thermophilic metalloprotease (M29)"/>
    <property type="match status" value="1"/>
</dbReference>
<dbReference type="Pfam" id="PF02073">
    <property type="entry name" value="Peptidase_M29"/>
    <property type="match status" value="1"/>
</dbReference>
<name>A0ABQ4QY64_9HYPH</name>
<dbReference type="PANTHER" id="PTHR34448">
    <property type="entry name" value="AMINOPEPTIDASE"/>
    <property type="match status" value="1"/>
</dbReference>
<dbReference type="RefSeq" id="WP_128563409.1">
    <property type="nucleotide sequence ID" value="NZ_BPQH01000007.1"/>
</dbReference>
<dbReference type="PANTHER" id="PTHR34448:SF3">
    <property type="entry name" value="AMINOPEPTIDASE AMPS"/>
    <property type="match status" value="1"/>
</dbReference>
<dbReference type="Proteomes" id="UP001055167">
    <property type="component" value="Unassembled WGS sequence"/>
</dbReference>
<keyword evidence="6" id="KW-0645">Protease</keyword>
<reference evidence="10" key="1">
    <citation type="journal article" date="2021" name="Front. Microbiol.">
        <title>Comprehensive Comparative Genomics and Phenotyping of Methylobacterium Species.</title>
        <authorList>
            <person name="Alessa O."/>
            <person name="Ogura Y."/>
            <person name="Fujitani Y."/>
            <person name="Takami H."/>
            <person name="Hayashi T."/>
            <person name="Sahin N."/>
            <person name="Tani A."/>
        </authorList>
    </citation>
    <scope>NUCLEOTIDE SEQUENCE</scope>
    <source>
        <strain evidence="10">KCTC 52305</strain>
    </source>
</reference>
<dbReference type="InterPro" id="IPR035097">
    <property type="entry name" value="M29_N-terminal"/>
</dbReference>
<dbReference type="GO" id="GO:0004177">
    <property type="term" value="F:aminopeptidase activity"/>
    <property type="evidence" value="ECO:0007669"/>
    <property type="project" value="UniProtKB-KW"/>
</dbReference>
<dbReference type="SUPFAM" id="SSF144052">
    <property type="entry name" value="Thermophilic metalloprotease-like"/>
    <property type="match status" value="1"/>
</dbReference>
<evidence type="ECO:0000256" key="6">
    <source>
        <dbReference type="ARBA" id="ARBA00022670"/>
    </source>
</evidence>
<comment type="cofactor">
    <cofactor evidence="1">
        <name>Co(2+)</name>
        <dbReference type="ChEBI" id="CHEBI:48828"/>
    </cofactor>
</comment>
<keyword evidence="7" id="KW-0479">Metal-binding</keyword>
<comment type="cofactor">
    <cofactor evidence="2">
        <name>Mg(2+)</name>
        <dbReference type="ChEBI" id="CHEBI:18420"/>
    </cofactor>
</comment>
<keyword evidence="11" id="KW-1185">Reference proteome</keyword>
<accession>A0ABQ4QY64</accession>
<organism evidence="10 11">
    <name type="scientific">Methylobacterium crusticola</name>
    <dbReference type="NCBI Taxonomy" id="1697972"/>
    <lineage>
        <taxon>Bacteria</taxon>
        <taxon>Pseudomonadati</taxon>
        <taxon>Pseudomonadota</taxon>
        <taxon>Alphaproteobacteria</taxon>
        <taxon>Hyphomicrobiales</taxon>
        <taxon>Methylobacteriaceae</taxon>
        <taxon>Methylobacterium</taxon>
    </lineage>
</organism>
<evidence type="ECO:0000313" key="11">
    <source>
        <dbReference type="Proteomes" id="UP001055167"/>
    </source>
</evidence>
<evidence type="ECO:0000256" key="4">
    <source>
        <dbReference type="ARBA" id="ARBA00008236"/>
    </source>
</evidence>
<dbReference type="InterPro" id="IPR000787">
    <property type="entry name" value="Peptidase_M29"/>
</dbReference>
<comment type="similarity">
    <text evidence="4">Belongs to the peptidase M29 family.</text>
</comment>
<keyword evidence="5 10" id="KW-0031">Aminopeptidase</keyword>
<evidence type="ECO:0000313" key="10">
    <source>
        <dbReference type="EMBL" id="GJD49869.1"/>
    </source>
</evidence>
<dbReference type="PRINTS" id="PR00919">
    <property type="entry name" value="THERMOPTASE"/>
</dbReference>
<dbReference type="EMBL" id="BPQH01000007">
    <property type="protein sequence ID" value="GJD49869.1"/>
    <property type="molecule type" value="Genomic_DNA"/>
</dbReference>
<evidence type="ECO:0000256" key="8">
    <source>
        <dbReference type="ARBA" id="ARBA00022801"/>
    </source>
</evidence>
<comment type="caution">
    <text evidence="10">The sequence shown here is derived from an EMBL/GenBank/DDBJ whole genome shotgun (WGS) entry which is preliminary data.</text>
</comment>
<comment type="cofactor">
    <cofactor evidence="3">
        <name>Zn(2+)</name>
        <dbReference type="ChEBI" id="CHEBI:29105"/>
    </cofactor>
</comment>
<evidence type="ECO:0000256" key="9">
    <source>
        <dbReference type="ARBA" id="ARBA00023049"/>
    </source>
</evidence>
<proteinExistence type="inferred from homology"/>
<evidence type="ECO:0000256" key="7">
    <source>
        <dbReference type="ARBA" id="ARBA00022723"/>
    </source>
</evidence>
<evidence type="ECO:0000256" key="2">
    <source>
        <dbReference type="ARBA" id="ARBA00001946"/>
    </source>
</evidence>
<keyword evidence="8" id="KW-0378">Hydrolase</keyword>
<evidence type="ECO:0000256" key="3">
    <source>
        <dbReference type="ARBA" id="ARBA00001947"/>
    </source>
</evidence>
<evidence type="ECO:0000256" key="5">
    <source>
        <dbReference type="ARBA" id="ARBA00022438"/>
    </source>
</evidence>